<gene>
    <name evidence="8" type="ORF">CEUSTIGMA_g1076.t1</name>
</gene>
<comment type="similarity">
    <text evidence="2">Belongs to the NRAMP (TC 2.A.55) family.</text>
</comment>
<dbReference type="PRINTS" id="PR00447">
    <property type="entry name" value="NATRESASSCMP"/>
</dbReference>
<proteinExistence type="inferred from homology"/>
<dbReference type="GO" id="GO:0034755">
    <property type="term" value="P:iron ion transmembrane transport"/>
    <property type="evidence" value="ECO:0007669"/>
    <property type="project" value="TreeGrafter"/>
</dbReference>
<dbReference type="STRING" id="1157962.A0A250WS09"/>
<feature type="transmembrane region" description="Helical" evidence="7">
    <location>
        <begin position="88"/>
        <end position="111"/>
    </location>
</feature>
<evidence type="ECO:0000256" key="7">
    <source>
        <dbReference type="SAM" id="Phobius"/>
    </source>
</evidence>
<keyword evidence="6 7" id="KW-0472">Membrane</keyword>
<dbReference type="NCBIfam" id="NF037982">
    <property type="entry name" value="Nramp_1"/>
    <property type="match status" value="1"/>
</dbReference>
<evidence type="ECO:0008006" key="10">
    <source>
        <dbReference type="Google" id="ProtNLM"/>
    </source>
</evidence>
<protein>
    <recommendedName>
        <fullName evidence="10">Natural resistance-associated macrophage protein</fullName>
    </recommendedName>
</protein>
<dbReference type="PANTHER" id="PTHR11706:SF33">
    <property type="entry name" value="NATURAL RESISTANCE-ASSOCIATED MACROPHAGE PROTEIN 2"/>
    <property type="match status" value="1"/>
</dbReference>
<dbReference type="Proteomes" id="UP000232323">
    <property type="component" value="Unassembled WGS sequence"/>
</dbReference>
<dbReference type="GO" id="GO:0005886">
    <property type="term" value="C:plasma membrane"/>
    <property type="evidence" value="ECO:0007669"/>
    <property type="project" value="TreeGrafter"/>
</dbReference>
<evidence type="ECO:0000256" key="1">
    <source>
        <dbReference type="ARBA" id="ARBA00004141"/>
    </source>
</evidence>
<keyword evidence="9" id="KW-1185">Reference proteome</keyword>
<keyword evidence="3" id="KW-0813">Transport</keyword>
<evidence type="ECO:0000256" key="5">
    <source>
        <dbReference type="ARBA" id="ARBA00022989"/>
    </source>
</evidence>
<dbReference type="OrthoDB" id="409173at2759"/>
<comment type="caution">
    <text evidence="8">The sequence shown here is derived from an EMBL/GenBank/DDBJ whole genome shotgun (WGS) entry which is preliminary data.</text>
</comment>
<comment type="subcellular location">
    <subcellularLocation>
        <location evidence="1">Membrane</location>
        <topology evidence="1">Multi-pass membrane protein</topology>
    </subcellularLocation>
</comment>
<keyword evidence="5 7" id="KW-1133">Transmembrane helix</keyword>
<evidence type="ECO:0000256" key="2">
    <source>
        <dbReference type="ARBA" id="ARBA00009965"/>
    </source>
</evidence>
<sequence>MEDRYVHTSDKSVCTLDMSADVVKESILDESEPSTSGSEGLLTSTPPFTMYGLIQFMGSGFMMSVAFLDPGNLEADIQVGVSSQYQLLWWYALCVLCFGYAFQSLSGKIGLVTGKDLAAHIGDRYPKSARYVLWFIMELSLLAADIQETVGCALAVQILSSGTIPLWAGCLIVSVTAFILLQLDRFGFWWIEAVFAILILLEVIALGMGAFSTGAYAPSMQPGA</sequence>
<dbReference type="Pfam" id="PF01566">
    <property type="entry name" value="Nramp"/>
    <property type="match status" value="1"/>
</dbReference>
<evidence type="ECO:0000313" key="8">
    <source>
        <dbReference type="EMBL" id="GAX73625.1"/>
    </source>
</evidence>
<accession>A0A250WS09</accession>
<feature type="transmembrane region" description="Helical" evidence="7">
    <location>
        <begin position="188"/>
        <end position="211"/>
    </location>
</feature>
<dbReference type="GO" id="GO:0015086">
    <property type="term" value="F:cadmium ion transmembrane transporter activity"/>
    <property type="evidence" value="ECO:0007669"/>
    <property type="project" value="TreeGrafter"/>
</dbReference>
<dbReference type="GO" id="GO:0005384">
    <property type="term" value="F:manganese ion transmembrane transporter activity"/>
    <property type="evidence" value="ECO:0007669"/>
    <property type="project" value="TreeGrafter"/>
</dbReference>
<name>A0A250WS09_9CHLO</name>
<reference evidence="8 9" key="1">
    <citation type="submission" date="2017-08" db="EMBL/GenBank/DDBJ databases">
        <title>Acidophilic green algal genome provides insights into adaptation to an acidic environment.</title>
        <authorList>
            <person name="Hirooka S."/>
            <person name="Hirose Y."/>
            <person name="Kanesaki Y."/>
            <person name="Higuchi S."/>
            <person name="Fujiwara T."/>
            <person name="Onuma R."/>
            <person name="Era A."/>
            <person name="Ohbayashi R."/>
            <person name="Uzuka A."/>
            <person name="Nozaki H."/>
            <person name="Yoshikawa H."/>
            <person name="Miyagishima S.Y."/>
        </authorList>
    </citation>
    <scope>NUCLEOTIDE SEQUENCE [LARGE SCALE GENOMIC DNA]</scope>
    <source>
        <strain evidence="8 9">NIES-2499</strain>
    </source>
</reference>
<evidence type="ECO:0000256" key="4">
    <source>
        <dbReference type="ARBA" id="ARBA00022692"/>
    </source>
</evidence>
<evidence type="ECO:0000313" key="9">
    <source>
        <dbReference type="Proteomes" id="UP000232323"/>
    </source>
</evidence>
<feature type="transmembrane region" description="Helical" evidence="7">
    <location>
        <begin position="164"/>
        <end position="181"/>
    </location>
</feature>
<dbReference type="EMBL" id="BEGY01000004">
    <property type="protein sequence ID" value="GAX73625.1"/>
    <property type="molecule type" value="Genomic_DNA"/>
</dbReference>
<evidence type="ECO:0000256" key="3">
    <source>
        <dbReference type="ARBA" id="ARBA00022448"/>
    </source>
</evidence>
<organism evidence="8 9">
    <name type="scientific">Chlamydomonas eustigma</name>
    <dbReference type="NCBI Taxonomy" id="1157962"/>
    <lineage>
        <taxon>Eukaryota</taxon>
        <taxon>Viridiplantae</taxon>
        <taxon>Chlorophyta</taxon>
        <taxon>core chlorophytes</taxon>
        <taxon>Chlorophyceae</taxon>
        <taxon>CS clade</taxon>
        <taxon>Chlamydomonadales</taxon>
        <taxon>Chlamydomonadaceae</taxon>
        <taxon>Chlamydomonas</taxon>
    </lineage>
</organism>
<dbReference type="InterPro" id="IPR001046">
    <property type="entry name" value="NRAMP_fam"/>
</dbReference>
<evidence type="ECO:0000256" key="6">
    <source>
        <dbReference type="ARBA" id="ARBA00023136"/>
    </source>
</evidence>
<dbReference type="PANTHER" id="PTHR11706">
    <property type="entry name" value="SOLUTE CARRIER PROTEIN FAMILY 11 MEMBER"/>
    <property type="match status" value="1"/>
</dbReference>
<keyword evidence="4 7" id="KW-0812">Transmembrane</keyword>
<dbReference type="AlphaFoldDB" id="A0A250WS09"/>